<comment type="subcellular location">
    <subcellularLocation>
        <location evidence="1">Cell membrane</location>
        <topology evidence="1">Multi-pass membrane protein</topology>
    </subcellularLocation>
</comment>
<dbReference type="InterPro" id="IPR023271">
    <property type="entry name" value="Aquaporin-like"/>
</dbReference>
<keyword evidence="3" id="KW-0813">Transport</keyword>
<reference evidence="9" key="1">
    <citation type="submission" date="2020-05" db="EMBL/GenBank/DDBJ databases">
        <authorList>
            <person name="Chiriac C."/>
            <person name="Salcher M."/>
            <person name="Ghai R."/>
            <person name="Kavagutti S V."/>
        </authorList>
    </citation>
    <scope>NUCLEOTIDE SEQUENCE</scope>
</reference>
<name>A0A6J6LZY1_9ZZZZ</name>
<dbReference type="GO" id="GO:0005886">
    <property type="term" value="C:plasma membrane"/>
    <property type="evidence" value="ECO:0007669"/>
    <property type="project" value="UniProtKB-SubCell"/>
</dbReference>
<evidence type="ECO:0000256" key="5">
    <source>
        <dbReference type="ARBA" id="ARBA00022692"/>
    </source>
</evidence>
<feature type="transmembrane region" description="Helical" evidence="8">
    <location>
        <begin position="75"/>
        <end position="97"/>
    </location>
</feature>
<dbReference type="PANTHER" id="PTHR19139:SF199">
    <property type="entry name" value="MIP17260P"/>
    <property type="match status" value="1"/>
</dbReference>
<dbReference type="EMBL" id="CAEZWO010000116">
    <property type="protein sequence ID" value="CAB4667390.1"/>
    <property type="molecule type" value="Genomic_DNA"/>
</dbReference>
<dbReference type="InterPro" id="IPR022357">
    <property type="entry name" value="MIP_CS"/>
</dbReference>
<evidence type="ECO:0000256" key="1">
    <source>
        <dbReference type="ARBA" id="ARBA00004651"/>
    </source>
</evidence>
<comment type="similarity">
    <text evidence="2">Belongs to the MIP/aquaporin (TC 1.A.8) family.</text>
</comment>
<dbReference type="PROSITE" id="PS00221">
    <property type="entry name" value="MIP"/>
    <property type="match status" value="1"/>
</dbReference>
<gene>
    <name evidence="9" type="ORF">UFOPK2254_01082</name>
</gene>
<dbReference type="SUPFAM" id="SSF81338">
    <property type="entry name" value="Aquaporin-like"/>
    <property type="match status" value="1"/>
</dbReference>
<dbReference type="PANTHER" id="PTHR19139">
    <property type="entry name" value="AQUAPORIN TRANSPORTER"/>
    <property type="match status" value="1"/>
</dbReference>
<protein>
    <submittedName>
        <fullName evidence="9">Unannotated protein</fullName>
    </submittedName>
</protein>
<dbReference type="GO" id="GO:0015250">
    <property type="term" value="F:water channel activity"/>
    <property type="evidence" value="ECO:0007669"/>
    <property type="project" value="TreeGrafter"/>
</dbReference>
<keyword evidence="5 8" id="KW-0812">Transmembrane</keyword>
<dbReference type="PRINTS" id="PR00783">
    <property type="entry name" value="MINTRINSICP"/>
</dbReference>
<feature type="transmembrane region" description="Helical" evidence="8">
    <location>
        <begin position="153"/>
        <end position="172"/>
    </location>
</feature>
<sequence>MTKKLAAEFIGTFTLILIGAGTIMNGKADLLGVALAHGLAIAIMVSAFAAISGAHFNPAVSLGMLVTRRINLNTFISYVVAQLAGAGVAALVLRYIFGWDSDAGKSLGSAAVGAGLSPMKAMIAEAIGTFLLVAVIFGVAVDKRGTFSAVAGFPIGLMITLDILLMGPLTGATVNPARWFGPALVSGTWTNSWVWILGPLLGGAIAAWAYDAIFAPEK</sequence>
<proteinExistence type="inferred from homology"/>
<dbReference type="InterPro" id="IPR034294">
    <property type="entry name" value="Aquaporin_transptr"/>
</dbReference>
<evidence type="ECO:0000256" key="4">
    <source>
        <dbReference type="ARBA" id="ARBA00022475"/>
    </source>
</evidence>
<keyword evidence="6 8" id="KW-1133">Transmembrane helix</keyword>
<evidence type="ECO:0000256" key="7">
    <source>
        <dbReference type="ARBA" id="ARBA00023136"/>
    </source>
</evidence>
<evidence type="ECO:0000256" key="6">
    <source>
        <dbReference type="ARBA" id="ARBA00022989"/>
    </source>
</evidence>
<evidence type="ECO:0000256" key="8">
    <source>
        <dbReference type="SAM" id="Phobius"/>
    </source>
</evidence>
<dbReference type="AlphaFoldDB" id="A0A6J6LZY1"/>
<feature type="transmembrane region" description="Helical" evidence="8">
    <location>
        <begin position="192"/>
        <end position="210"/>
    </location>
</feature>
<feature type="transmembrane region" description="Helical" evidence="8">
    <location>
        <begin position="30"/>
        <end position="54"/>
    </location>
</feature>
<keyword evidence="4" id="KW-1003">Cell membrane</keyword>
<dbReference type="Pfam" id="PF00230">
    <property type="entry name" value="MIP"/>
    <property type="match status" value="1"/>
</dbReference>
<keyword evidence="7 8" id="KW-0472">Membrane</keyword>
<organism evidence="9">
    <name type="scientific">freshwater metagenome</name>
    <dbReference type="NCBI Taxonomy" id="449393"/>
    <lineage>
        <taxon>unclassified sequences</taxon>
        <taxon>metagenomes</taxon>
        <taxon>ecological metagenomes</taxon>
    </lineage>
</organism>
<feature type="transmembrane region" description="Helical" evidence="8">
    <location>
        <begin position="121"/>
        <end position="141"/>
    </location>
</feature>
<dbReference type="InterPro" id="IPR000425">
    <property type="entry name" value="MIP"/>
</dbReference>
<accession>A0A6J6LZY1</accession>
<feature type="transmembrane region" description="Helical" evidence="8">
    <location>
        <begin position="5"/>
        <end position="24"/>
    </location>
</feature>
<evidence type="ECO:0000256" key="2">
    <source>
        <dbReference type="ARBA" id="ARBA00006175"/>
    </source>
</evidence>
<evidence type="ECO:0000256" key="3">
    <source>
        <dbReference type="ARBA" id="ARBA00022448"/>
    </source>
</evidence>
<dbReference type="Gene3D" id="1.20.1080.10">
    <property type="entry name" value="Glycerol uptake facilitator protein"/>
    <property type="match status" value="1"/>
</dbReference>
<evidence type="ECO:0000313" key="9">
    <source>
        <dbReference type="EMBL" id="CAB4667390.1"/>
    </source>
</evidence>